<dbReference type="GO" id="GO:0009089">
    <property type="term" value="P:lysine biosynthetic process via diaminopimelate"/>
    <property type="evidence" value="ECO:0007669"/>
    <property type="project" value="TreeGrafter"/>
</dbReference>
<dbReference type="EC" id="2.7.2.4" evidence="2"/>
<comment type="similarity">
    <text evidence="1">Belongs to the aspartokinase family.</text>
</comment>
<dbReference type="SUPFAM" id="SSF55021">
    <property type="entry name" value="ACT-like"/>
    <property type="match status" value="2"/>
</dbReference>
<dbReference type="InterPro" id="IPR045865">
    <property type="entry name" value="ACT-like_dom_sf"/>
</dbReference>
<organism evidence="8 9">
    <name type="scientific">Papaver atlanticum</name>
    <dbReference type="NCBI Taxonomy" id="357466"/>
    <lineage>
        <taxon>Eukaryota</taxon>
        <taxon>Viridiplantae</taxon>
        <taxon>Streptophyta</taxon>
        <taxon>Embryophyta</taxon>
        <taxon>Tracheophyta</taxon>
        <taxon>Spermatophyta</taxon>
        <taxon>Magnoliopsida</taxon>
        <taxon>Ranunculales</taxon>
        <taxon>Papaveraceae</taxon>
        <taxon>Papaveroideae</taxon>
        <taxon>Papaver</taxon>
    </lineage>
</organism>
<evidence type="ECO:0000259" key="7">
    <source>
        <dbReference type="PROSITE" id="PS51671"/>
    </source>
</evidence>
<keyword evidence="4" id="KW-0418">Kinase</keyword>
<dbReference type="Gene3D" id="3.30.70.260">
    <property type="match status" value="2"/>
</dbReference>
<dbReference type="InterPro" id="IPR036393">
    <property type="entry name" value="AceGlu_kinase-like_sf"/>
</dbReference>
<dbReference type="GO" id="GO:0004072">
    <property type="term" value="F:aspartate kinase activity"/>
    <property type="evidence" value="ECO:0007669"/>
    <property type="project" value="UniProtKB-EC"/>
</dbReference>
<evidence type="ECO:0000256" key="5">
    <source>
        <dbReference type="ARBA" id="ARBA00022840"/>
    </source>
</evidence>
<dbReference type="Pfam" id="PF22468">
    <property type="entry name" value="ACT_9"/>
    <property type="match status" value="2"/>
</dbReference>
<dbReference type="InterPro" id="IPR002912">
    <property type="entry name" value="ACT_dom"/>
</dbReference>
<feature type="domain" description="ACT" evidence="7">
    <location>
        <begin position="51"/>
        <end position="129"/>
    </location>
</feature>
<sequence length="217" mass="23997">MRPAREGDIPVRVKNSYNPKAPGTFITRCRDMSEAVLTSIVLKRNVTMLDIVSTRMLGQFGFLAKVFEIFEDLGISVDVVATSEVSISLTLDPSKLWSRELIQQELDHVVEELEKIAVVNLLQHRSIISLIGNVQRSSLILEKAFNVLRTHGVNVQMISQGASKVNISLIVNDSEAEQVARSLHSTFFERGSFSELDSEQITTNGSIVSAPIISSLN</sequence>
<evidence type="ECO:0000256" key="1">
    <source>
        <dbReference type="ARBA" id="ARBA00010122"/>
    </source>
</evidence>
<accession>A0AAD4TFU9</accession>
<dbReference type="EMBL" id="JAJJMB010002020">
    <property type="protein sequence ID" value="KAI3954266.1"/>
    <property type="molecule type" value="Genomic_DNA"/>
</dbReference>
<comment type="pathway">
    <text evidence="6">Amino-acid biosynthesis; L-methionine biosynthesis via de novo pathway.</text>
</comment>
<evidence type="ECO:0000256" key="2">
    <source>
        <dbReference type="ARBA" id="ARBA00013059"/>
    </source>
</evidence>
<evidence type="ECO:0000256" key="4">
    <source>
        <dbReference type="ARBA" id="ARBA00022777"/>
    </source>
</evidence>
<keyword evidence="4" id="KW-0808">Transferase</keyword>
<evidence type="ECO:0000313" key="8">
    <source>
        <dbReference type="EMBL" id="KAI3954266.1"/>
    </source>
</evidence>
<protein>
    <recommendedName>
        <fullName evidence="2">aspartate kinase</fullName>
        <ecNumber evidence="2">2.7.2.4</ecNumber>
    </recommendedName>
</protein>
<name>A0AAD4TFU9_9MAGN</name>
<reference evidence="8" key="1">
    <citation type="submission" date="2022-04" db="EMBL/GenBank/DDBJ databases">
        <title>A functionally conserved STORR gene fusion in Papaver species that diverged 16.8 million years ago.</title>
        <authorList>
            <person name="Catania T."/>
        </authorList>
    </citation>
    <scope>NUCLEOTIDE SEQUENCE</scope>
    <source>
        <strain evidence="8">S-188037</strain>
    </source>
</reference>
<gene>
    <name evidence="8" type="ORF">MKW98_018090</name>
</gene>
<dbReference type="Proteomes" id="UP001202328">
    <property type="component" value="Unassembled WGS sequence"/>
</dbReference>
<dbReference type="AlphaFoldDB" id="A0AAD4TFU9"/>
<dbReference type="GO" id="GO:0005829">
    <property type="term" value="C:cytosol"/>
    <property type="evidence" value="ECO:0007669"/>
    <property type="project" value="TreeGrafter"/>
</dbReference>
<dbReference type="PROSITE" id="PS51671">
    <property type="entry name" value="ACT"/>
    <property type="match status" value="1"/>
</dbReference>
<keyword evidence="3" id="KW-0547">Nucleotide-binding</keyword>
<dbReference type="Gene3D" id="3.40.1160.10">
    <property type="entry name" value="Acetylglutamate kinase-like"/>
    <property type="match status" value="1"/>
</dbReference>
<proteinExistence type="inferred from homology"/>
<evidence type="ECO:0000313" key="9">
    <source>
        <dbReference type="Proteomes" id="UP001202328"/>
    </source>
</evidence>
<dbReference type="PANTHER" id="PTHR21499">
    <property type="entry name" value="ASPARTATE KINASE"/>
    <property type="match status" value="1"/>
</dbReference>
<keyword evidence="9" id="KW-1185">Reference proteome</keyword>
<dbReference type="GO" id="GO:0009570">
    <property type="term" value="C:chloroplast stroma"/>
    <property type="evidence" value="ECO:0007669"/>
    <property type="project" value="TreeGrafter"/>
</dbReference>
<dbReference type="PANTHER" id="PTHR21499:SF59">
    <property type="entry name" value="ASPARTOKINASE"/>
    <property type="match status" value="1"/>
</dbReference>
<dbReference type="FunFam" id="3.30.70.260:FF:000016">
    <property type="entry name" value="Aspartokinase"/>
    <property type="match status" value="1"/>
</dbReference>
<evidence type="ECO:0000256" key="6">
    <source>
        <dbReference type="ARBA" id="ARBA00034478"/>
    </source>
</evidence>
<evidence type="ECO:0000256" key="3">
    <source>
        <dbReference type="ARBA" id="ARBA00022741"/>
    </source>
</evidence>
<dbReference type="InterPro" id="IPR054352">
    <property type="entry name" value="ACT_Aspartokinase"/>
</dbReference>
<keyword evidence="5" id="KW-0067">ATP-binding</keyword>
<dbReference type="GO" id="GO:0009090">
    <property type="term" value="P:homoserine biosynthetic process"/>
    <property type="evidence" value="ECO:0007669"/>
    <property type="project" value="TreeGrafter"/>
</dbReference>
<dbReference type="FunFam" id="3.30.70.260:FF:000020">
    <property type="entry name" value="Aspartokinase 1"/>
    <property type="match status" value="1"/>
</dbReference>
<comment type="caution">
    <text evidence="8">The sequence shown here is derived from an EMBL/GenBank/DDBJ whole genome shotgun (WGS) entry which is preliminary data.</text>
</comment>
<dbReference type="GO" id="GO:0005524">
    <property type="term" value="F:ATP binding"/>
    <property type="evidence" value="ECO:0007669"/>
    <property type="project" value="UniProtKB-KW"/>
</dbReference>